<name>A0A0G0MKP6_9BACT</name>
<dbReference type="EMBL" id="LBWG01000021">
    <property type="protein sequence ID" value="KKR03703.1"/>
    <property type="molecule type" value="Genomic_DNA"/>
</dbReference>
<gene>
    <name evidence="1" type="ORF">UT30_C0021G0002</name>
</gene>
<evidence type="ECO:0000313" key="1">
    <source>
        <dbReference type="EMBL" id="KKR03703.1"/>
    </source>
</evidence>
<comment type="caution">
    <text evidence="1">The sequence shown here is derived from an EMBL/GenBank/DDBJ whole genome shotgun (WGS) entry which is preliminary data.</text>
</comment>
<protein>
    <submittedName>
        <fullName evidence="1">Uncharacterized protein</fullName>
    </submittedName>
</protein>
<organism evidence="1 2">
    <name type="scientific">Candidatus Uhrbacteria bacterium GW2011_GWF2_39_13</name>
    <dbReference type="NCBI Taxonomy" id="1618995"/>
    <lineage>
        <taxon>Bacteria</taxon>
        <taxon>Candidatus Uhriibacteriota</taxon>
    </lineage>
</organism>
<dbReference type="Proteomes" id="UP000033935">
    <property type="component" value="Unassembled WGS sequence"/>
</dbReference>
<reference evidence="1 2" key="1">
    <citation type="journal article" date="2015" name="Nature">
        <title>rRNA introns, odd ribosomes, and small enigmatic genomes across a large radiation of phyla.</title>
        <authorList>
            <person name="Brown C.T."/>
            <person name="Hug L.A."/>
            <person name="Thomas B.C."/>
            <person name="Sharon I."/>
            <person name="Castelle C.J."/>
            <person name="Singh A."/>
            <person name="Wilkins M.J."/>
            <person name="Williams K.H."/>
            <person name="Banfield J.F."/>
        </authorList>
    </citation>
    <scope>NUCLEOTIDE SEQUENCE [LARGE SCALE GENOMIC DNA]</scope>
</reference>
<sequence>MNTPKDKKWLLKKLEEDVRRIAKSINDTRGICPSGKIAEAREYLNSVLKLNLERSITERMRRLHCALRKAMTALNETRRDFHSKHLKSVREDISDILKKYESQIN</sequence>
<dbReference type="AlphaFoldDB" id="A0A0G0MKP6"/>
<evidence type="ECO:0000313" key="2">
    <source>
        <dbReference type="Proteomes" id="UP000033935"/>
    </source>
</evidence>
<proteinExistence type="predicted"/>
<accession>A0A0G0MKP6</accession>